<evidence type="ECO:0000256" key="6">
    <source>
        <dbReference type="ARBA" id="ARBA00022729"/>
    </source>
</evidence>
<gene>
    <name evidence="11" type="ORF">PT974_08925</name>
</gene>
<dbReference type="Pfam" id="PF04597">
    <property type="entry name" value="Ribophorin_I"/>
    <property type="match status" value="1"/>
</dbReference>
<evidence type="ECO:0000256" key="5">
    <source>
        <dbReference type="ARBA" id="ARBA00022692"/>
    </source>
</evidence>
<comment type="pathway">
    <text evidence="3 10">Protein modification; protein glycosylation.</text>
</comment>
<evidence type="ECO:0000256" key="2">
    <source>
        <dbReference type="ARBA" id="ARBA00004115"/>
    </source>
</evidence>
<feature type="signal peptide" evidence="10">
    <location>
        <begin position="1"/>
        <end position="19"/>
    </location>
</feature>
<keyword evidence="9" id="KW-0472">Membrane</keyword>
<reference evidence="11 12" key="1">
    <citation type="submission" date="2024-01" db="EMBL/GenBank/DDBJ databases">
        <title>Complete genome of Cladobotryum mycophilum ATHUM6906.</title>
        <authorList>
            <person name="Christinaki A.C."/>
            <person name="Myridakis A.I."/>
            <person name="Kouvelis V.N."/>
        </authorList>
    </citation>
    <scope>NUCLEOTIDE SEQUENCE [LARGE SCALE GENOMIC DNA]</scope>
    <source>
        <strain evidence="11 12">ATHUM6906</strain>
    </source>
</reference>
<dbReference type="PANTHER" id="PTHR21049">
    <property type="entry name" value="RIBOPHORIN I"/>
    <property type="match status" value="1"/>
</dbReference>
<dbReference type="PANTHER" id="PTHR21049:SF0">
    <property type="entry name" value="DOLICHYL-DIPHOSPHOOLIGOSACCHARIDE--PROTEIN GLYCOSYLTRANSFERASE SUBUNIT 1"/>
    <property type="match status" value="1"/>
</dbReference>
<evidence type="ECO:0000256" key="3">
    <source>
        <dbReference type="ARBA" id="ARBA00004922"/>
    </source>
</evidence>
<comment type="subcellular location">
    <subcellularLocation>
        <location evidence="2 10">Endoplasmic reticulum membrane</location>
        <topology evidence="2 10">Single-pass type I membrane protein</topology>
    </subcellularLocation>
</comment>
<evidence type="ECO:0000256" key="1">
    <source>
        <dbReference type="ARBA" id="ARBA00002791"/>
    </source>
</evidence>
<keyword evidence="7 10" id="KW-0256">Endoplasmic reticulum</keyword>
<evidence type="ECO:0000256" key="9">
    <source>
        <dbReference type="ARBA" id="ARBA00023136"/>
    </source>
</evidence>
<dbReference type="Proteomes" id="UP001338125">
    <property type="component" value="Unassembled WGS sequence"/>
</dbReference>
<sequence length="490" mass="54950">MKSLSVAAALLGLLSTAIANSVKTYSTPTHKLPADFKPPQVFKNANLVHIISVEKNYAKEQINVLIENTASGPQDEYYLPFTRDQLSRLGAFVVKDRKDTSSQPFLTDVVEYDPLNDVQYYRILLPSPLKPGAQQTLAISFYYLKAYRPLPASIKQEEQQYLVYDFSLYAPSSYPTLKQKTEIKSASATIPDYTKIAGTGDVKEFPQKQGSKLTYGPLGEQPAGAKSAAQVRFEFTKPVLHVSNLERDIEVSHWGGNVAFEERYTLYHRGANLSALFNRVKWAQSQYFNPASTALKELRFPLQVGSVDPYFTDAIGNVSTSRFRSNKREALLELKPRYPVFGGWKYPFTIGWNSDAANHLRQHKSKYILKVPFIEGPKQVEGVEYGEVDIRVLLPEGATNVKFHTDIPISSIVESSVGLHKTYLDTIGRTAVFIKAQNLVDDFRDRELIISYETQLSVTLKKPLIIFGSMMSVYAAAWLVGKVEVGFASK</sequence>
<evidence type="ECO:0000256" key="8">
    <source>
        <dbReference type="ARBA" id="ARBA00022989"/>
    </source>
</evidence>
<keyword evidence="12" id="KW-1185">Reference proteome</keyword>
<feature type="chain" id="PRO_5044960354" description="Dolichyl-diphosphooligosaccharide--protein glycosyltransferase subunit 1" evidence="10">
    <location>
        <begin position="20"/>
        <end position="490"/>
    </location>
</feature>
<dbReference type="EMBL" id="JAVFKD010000014">
    <property type="protein sequence ID" value="KAK5990656.1"/>
    <property type="molecule type" value="Genomic_DNA"/>
</dbReference>
<keyword evidence="5" id="KW-0812">Transmembrane</keyword>
<comment type="subunit">
    <text evidence="10">Component of the oligosaccharyltransferase (OST) complex.</text>
</comment>
<evidence type="ECO:0000256" key="10">
    <source>
        <dbReference type="RuleBase" id="RU361143"/>
    </source>
</evidence>
<dbReference type="InterPro" id="IPR007676">
    <property type="entry name" value="Ribophorin_I"/>
</dbReference>
<comment type="similarity">
    <text evidence="4 10">Belongs to the OST1 family.</text>
</comment>
<protein>
    <recommendedName>
        <fullName evidence="10">Dolichyl-diphosphooligosaccharide--protein glycosyltransferase subunit 1</fullName>
    </recommendedName>
</protein>
<evidence type="ECO:0000256" key="4">
    <source>
        <dbReference type="ARBA" id="ARBA00008905"/>
    </source>
</evidence>
<evidence type="ECO:0000313" key="12">
    <source>
        <dbReference type="Proteomes" id="UP001338125"/>
    </source>
</evidence>
<proteinExistence type="inferred from homology"/>
<keyword evidence="6 10" id="KW-0732">Signal</keyword>
<accession>A0ABR0SEV5</accession>
<evidence type="ECO:0000256" key="7">
    <source>
        <dbReference type="ARBA" id="ARBA00022824"/>
    </source>
</evidence>
<keyword evidence="8" id="KW-1133">Transmembrane helix</keyword>
<organism evidence="11 12">
    <name type="scientific">Cladobotryum mycophilum</name>
    <dbReference type="NCBI Taxonomy" id="491253"/>
    <lineage>
        <taxon>Eukaryota</taxon>
        <taxon>Fungi</taxon>
        <taxon>Dikarya</taxon>
        <taxon>Ascomycota</taxon>
        <taxon>Pezizomycotina</taxon>
        <taxon>Sordariomycetes</taxon>
        <taxon>Hypocreomycetidae</taxon>
        <taxon>Hypocreales</taxon>
        <taxon>Hypocreaceae</taxon>
        <taxon>Cladobotryum</taxon>
    </lineage>
</organism>
<evidence type="ECO:0000313" key="11">
    <source>
        <dbReference type="EMBL" id="KAK5990656.1"/>
    </source>
</evidence>
<comment type="function">
    <text evidence="1 10">Subunit of the oligosaccharyl transferase (OST) complex that catalyzes the initial transfer of a defined glycan (Glc(3)Man(9)GlcNAc(2) in eukaryotes) from the lipid carrier dolichol-pyrophosphate to an asparagine residue within an Asn-X-Ser/Thr consensus motif in nascent polypeptide chains, the first step in protein N-glycosylation. N-glycosylation occurs cotranslationally and the complex associates with the Sec61 complex at the channel-forming translocon complex that mediates protein translocation across the endoplasmic reticulum (ER). All subunits are required for a maximal enzyme activity.</text>
</comment>
<name>A0ABR0SEV5_9HYPO</name>
<comment type="caution">
    <text evidence="11">The sequence shown here is derived from an EMBL/GenBank/DDBJ whole genome shotgun (WGS) entry which is preliminary data.</text>
</comment>